<dbReference type="Pfam" id="PF13560">
    <property type="entry name" value="HTH_31"/>
    <property type="match status" value="1"/>
</dbReference>
<evidence type="ECO:0000313" key="4">
    <source>
        <dbReference type="Proteomes" id="UP000776276"/>
    </source>
</evidence>
<dbReference type="CDD" id="cd00093">
    <property type="entry name" value="HTH_XRE"/>
    <property type="match status" value="1"/>
</dbReference>
<dbReference type="Proteomes" id="UP000776276">
    <property type="component" value="Unassembled WGS sequence"/>
</dbReference>
<evidence type="ECO:0000259" key="2">
    <source>
        <dbReference type="PROSITE" id="PS50943"/>
    </source>
</evidence>
<proteinExistence type="predicted"/>
<reference evidence="3 4" key="1">
    <citation type="submission" date="2021-06" db="EMBL/GenBank/DDBJ databases">
        <title>Sphingomonas sp. XMGL2, whole genome shotgun sequencing project.</title>
        <authorList>
            <person name="Zhao G."/>
            <person name="Shen L."/>
        </authorList>
    </citation>
    <scope>NUCLEOTIDE SEQUENCE [LARGE SCALE GENOMIC DNA]</scope>
    <source>
        <strain evidence="3 4">XMGL2</strain>
    </source>
</reference>
<keyword evidence="4" id="KW-1185">Reference proteome</keyword>
<dbReference type="SMART" id="SM00530">
    <property type="entry name" value="HTH_XRE"/>
    <property type="match status" value="1"/>
</dbReference>
<comment type="caution">
    <text evidence="3">The sequence shown here is derived from an EMBL/GenBank/DDBJ whole genome shotgun (WGS) entry which is preliminary data.</text>
</comment>
<sequence length="111" mass="11969">MDDLRRRFGRLVKAHRARLGLTQEALAERAGASTDMISKIESGATGARFGMITQLAQALGVDPAELFTSELPSGQLQRAALNDITIRLAGLGDGELRWLGELIEAALRPRA</sequence>
<feature type="domain" description="HTH cro/C1-type" evidence="2">
    <location>
        <begin position="12"/>
        <end position="66"/>
    </location>
</feature>
<organism evidence="3 4">
    <name type="scientific">Sphingomonas quercus</name>
    <dbReference type="NCBI Taxonomy" id="2842451"/>
    <lineage>
        <taxon>Bacteria</taxon>
        <taxon>Pseudomonadati</taxon>
        <taxon>Pseudomonadota</taxon>
        <taxon>Alphaproteobacteria</taxon>
        <taxon>Sphingomonadales</taxon>
        <taxon>Sphingomonadaceae</taxon>
        <taxon>Sphingomonas</taxon>
    </lineage>
</organism>
<dbReference type="EMBL" id="JAHKRT010000003">
    <property type="protein sequence ID" value="MBU3077816.1"/>
    <property type="molecule type" value="Genomic_DNA"/>
</dbReference>
<protein>
    <submittedName>
        <fullName evidence="3">Helix-turn-helix domain-containing protein</fullName>
    </submittedName>
</protein>
<dbReference type="RefSeq" id="WP_216322870.1">
    <property type="nucleotide sequence ID" value="NZ_JAHKRT010000003.1"/>
</dbReference>
<keyword evidence="1" id="KW-0238">DNA-binding</keyword>
<gene>
    <name evidence="3" type="ORF">KOF26_08050</name>
</gene>
<dbReference type="InterPro" id="IPR001387">
    <property type="entry name" value="Cro/C1-type_HTH"/>
</dbReference>
<accession>A0ABS6BJ20</accession>
<dbReference type="PANTHER" id="PTHR46797">
    <property type="entry name" value="HTH-TYPE TRANSCRIPTIONAL REGULATOR"/>
    <property type="match status" value="1"/>
</dbReference>
<evidence type="ECO:0000256" key="1">
    <source>
        <dbReference type="ARBA" id="ARBA00023125"/>
    </source>
</evidence>
<name>A0ABS6BJ20_9SPHN</name>
<dbReference type="InterPro" id="IPR050807">
    <property type="entry name" value="TransReg_Diox_bact_type"/>
</dbReference>
<dbReference type="PANTHER" id="PTHR46797:SF1">
    <property type="entry name" value="METHYLPHOSPHONATE SYNTHASE"/>
    <property type="match status" value="1"/>
</dbReference>
<dbReference type="PROSITE" id="PS50943">
    <property type="entry name" value="HTH_CROC1"/>
    <property type="match status" value="1"/>
</dbReference>
<evidence type="ECO:0000313" key="3">
    <source>
        <dbReference type="EMBL" id="MBU3077816.1"/>
    </source>
</evidence>